<feature type="domain" description="Cytochrome c" evidence="8">
    <location>
        <begin position="25"/>
        <end position="105"/>
    </location>
</feature>
<proteinExistence type="predicted"/>
<dbReference type="SUPFAM" id="SSF46626">
    <property type="entry name" value="Cytochrome c"/>
    <property type="match status" value="1"/>
</dbReference>
<keyword evidence="7" id="KW-0732">Signal</keyword>
<keyword evidence="10" id="KW-1185">Reference proteome</keyword>
<dbReference type="GO" id="GO:0009055">
    <property type="term" value="F:electron transfer activity"/>
    <property type="evidence" value="ECO:0007669"/>
    <property type="project" value="InterPro"/>
</dbReference>
<dbReference type="PANTHER" id="PTHR33751">
    <property type="entry name" value="CBB3-TYPE CYTOCHROME C OXIDASE SUBUNIT FIXP"/>
    <property type="match status" value="1"/>
</dbReference>
<keyword evidence="3 6" id="KW-0479">Metal-binding</keyword>
<evidence type="ECO:0000313" key="10">
    <source>
        <dbReference type="Proteomes" id="UP000190460"/>
    </source>
</evidence>
<evidence type="ECO:0000313" key="9">
    <source>
        <dbReference type="EMBL" id="SKA84269.1"/>
    </source>
</evidence>
<reference evidence="9 10" key="1">
    <citation type="submission" date="2017-02" db="EMBL/GenBank/DDBJ databases">
        <authorList>
            <person name="Peterson S.W."/>
        </authorList>
    </citation>
    <scope>NUCLEOTIDE SEQUENCE [LARGE SCALE GENOMIC DNA]</scope>
    <source>
        <strain evidence="9 10">ATCC 49788</strain>
    </source>
</reference>
<dbReference type="Gene3D" id="1.10.760.10">
    <property type="entry name" value="Cytochrome c-like domain"/>
    <property type="match status" value="1"/>
</dbReference>
<evidence type="ECO:0000259" key="8">
    <source>
        <dbReference type="PROSITE" id="PS51007"/>
    </source>
</evidence>
<evidence type="ECO:0000256" key="7">
    <source>
        <dbReference type="SAM" id="SignalP"/>
    </source>
</evidence>
<dbReference type="OrthoDB" id="188778at2"/>
<organism evidence="9 10">
    <name type="scientific">Thiothrix eikelboomii</name>
    <dbReference type="NCBI Taxonomy" id="92487"/>
    <lineage>
        <taxon>Bacteria</taxon>
        <taxon>Pseudomonadati</taxon>
        <taxon>Pseudomonadota</taxon>
        <taxon>Gammaproteobacteria</taxon>
        <taxon>Thiotrichales</taxon>
        <taxon>Thiotrichaceae</taxon>
        <taxon>Thiothrix</taxon>
    </lineage>
</organism>
<evidence type="ECO:0000256" key="5">
    <source>
        <dbReference type="ARBA" id="ARBA00023004"/>
    </source>
</evidence>
<dbReference type="InterPro" id="IPR009056">
    <property type="entry name" value="Cyt_c-like_dom"/>
</dbReference>
<dbReference type="PANTHER" id="PTHR33751:SF9">
    <property type="entry name" value="CYTOCHROME C4"/>
    <property type="match status" value="1"/>
</dbReference>
<evidence type="ECO:0000256" key="2">
    <source>
        <dbReference type="ARBA" id="ARBA00022617"/>
    </source>
</evidence>
<accession>A0A1T4X4B0</accession>
<dbReference type="InterPro" id="IPR050597">
    <property type="entry name" value="Cytochrome_c_Oxidase_Subunit"/>
</dbReference>
<dbReference type="GO" id="GO:0020037">
    <property type="term" value="F:heme binding"/>
    <property type="evidence" value="ECO:0007669"/>
    <property type="project" value="InterPro"/>
</dbReference>
<dbReference type="InterPro" id="IPR036909">
    <property type="entry name" value="Cyt_c-like_dom_sf"/>
</dbReference>
<evidence type="ECO:0000256" key="6">
    <source>
        <dbReference type="PROSITE-ProRule" id="PRU00433"/>
    </source>
</evidence>
<dbReference type="AlphaFoldDB" id="A0A1T4X4B0"/>
<evidence type="ECO:0000256" key="3">
    <source>
        <dbReference type="ARBA" id="ARBA00022723"/>
    </source>
</evidence>
<keyword evidence="5 6" id="KW-0408">Iron</keyword>
<gene>
    <name evidence="9" type="ORF">SAMN02745130_02511</name>
</gene>
<keyword evidence="2 6" id="KW-0349">Heme</keyword>
<dbReference type="STRING" id="92487.SAMN02745130_02511"/>
<sequence>MKLIATVFTTVASVLLCQSLANAADDVKITRASLLTQPCFACHGANGTSVGLPILSLTGQTEDKYYETLIAFKTGKRPATLMNRIAKGYSDEDLKLIAGYLANPPAEAKPAN</sequence>
<dbReference type="Proteomes" id="UP000190460">
    <property type="component" value="Unassembled WGS sequence"/>
</dbReference>
<dbReference type="EMBL" id="FUYB01000012">
    <property type="protein sequence ID" value="SKA84269.1"/>
    <property type="molecule type" value="Genomic_DNA"/>
</dbReference>
<feature type="chain" id="PRO_5012007119" evidence="7">
    <location>
        <begin position="24"/>
        <end position="112"/>
    </location>
</feature>
<evidence type="ECO:0000256" key="4">
    <source>
        <dbReference type="ARBA" id="ARBA00022982"/>
    </source>
</evidence>
<evidence type="ECO:0000256" key="1">
    <source>
        <dbReference type="ARBA" id="ARBA00022448"/>
    </source>
</evidence>
<dbReference type="RefSeq" id="WP_078922977.1">
    <property type="nucleotide sequence ID" value="NZ_FUYB01000012.1"/>
</dbReference>
<feature type="signal peptide" evidence="7">
    <location>
        <begin position="1"/>
        <end position="23"/>
    </location>
</feature>
<dbReference type="PROSITE" id="PS51007">
    <property type="entry name" value="CYTC"/>
    <property type="match status" value="1"/>
</dbReference>
<dbReference type="GO" id="GO:0046872">
    <property type="term" value="F:metal ion binding"/>
    <property type="evidence" value="ECO:0007669"/>
    <property type="project" value="UniProtKB-KW"/>
</dbReference>
<keyword evidence="1" id="KW-0813">Transport</keyword>
<name>A0A1T4X4B0_9GAMM</name>
<keyword evidence="4" id="KW-0249">Electron transport</keyword>
<protein>
    <submittedName>
        <fullName evidence="9">Cytochrome subunit of sulfide dehydrogenase</fullName>
    </submittedName>
</protein>